<dbReference type="EMBL" id="JAOWKY010000004">
    <property type="protein sequence ID" value="MCV2869918.1"/>
    <property type="molecule type" value="Genomic_DNA"/>
</dbReference>
<proteinExistence type="predicted"/>
<evidence type="ECO:0000313" key="1">
    <source>
        <dbReference type="EMBL" id="MCV2869918.1"/>
    </source>
</evidence>
<dbReference type="RefSeq" id="WP_263735589.1">
    <property type="nucleotide sequence ID" value="NZ_JAOWKY010000004.1"/>
</dbReference>
<evidence type="ECO:0000313" key="2">
    <source>
        <dbReference type="Proteomes" id="UP001652542"/>
    </source>
</evidence>
<accession>A0ABT2ZFK1</accession>
<name>A0ABT2ZFK1_9RHOB</name>
<reference evidence="1 2" key="1">
    <citation type="submission" date="2022-10" db="EMBL/GenBank/DDBJ databases">
        <title>Defluviimonas sp. nov., isolated from ocean surface water.</title>
        <authorList>
            <person name="He W."/>
            <person name="Wang L."/>
            <person name="Zhang D.-F."/>
        </authorList>
    </citation>
    <scope>NUCLEOTIDE SEQUENCE [LARGE SCALE GENOMIC DNA]</scope>
    <source>
        <strain evidence="1 2">WL0002</strain>
    </source>
</reference>
<comment type="caution">
    <text evidence="1">The sequence shown here is derived from an EMBL/GenBank/DDBJ whole genome shotgun (WGS) entry which is preliminary data.</text>
</comment>
<dbReference type="Proteomes" id="UP001652542">
    <property type="component" value="Unassembled WGS sequence"/>
</dbReference>
<keyword evidence="2" id="KW-1185">Reference proteome</keyword>
<sequence>MRSDQDSRQGKPIAFIRVAVPAGRCVSPAVEPSVPRRLSKSELVELFAADLRDPLPCWLSSAKRAGPEG</sequence>
<gene>
    <name evidence="1" type="ORF">OEW28_14905</name>
</gene>
<protein>
    <submittedName>
        <fullName evidence="1">Uncharacterized protein</fullName>
    </submittedName>
</protein>
<organism evidence="1 2">
    <name type="scientific">Albidovulum marisflavi</name>
    <dbReference type="NCBI Taxonomy" id="2984159"/>
    <lineage>
        <taxon>Bacteria</taxon>
        <taxon>Pseudomonadati</taxon>
        <taxon>Pseudomonadota</taxon>
        <taxon>Alphaproteobacteria</taxon>
        <taxon>Rhodobacterales</taxon>
        <taxon>Paracoccaceae</taxon>
        <taxon>Albidovulum</taxon>
    </lineage>
</organism>